<gene>
    <name evidence="3" type="ORF">LTR62_006113</name>
</gene>
<feature type="transmembrane region" description="Helical" evidence="1">
    <location>
        <begin position="12"/>
        <end position="30"/>
    </location>
</feature>
<evidence type="ECO:0000259" key="2">
    <source>
        <dbReference type="Pfam" id="PF12697"/>
    </source>
</evidence>
<protein>
    <recommendedName>
        <fullName evidence="2">AB hydrolase-1 domain-containing protein</fullName>
    </recommendedName>
</protein>
<dbReference type="Gene3D" id="3.40.50.1820">
    <property type="entry name" value="alpha/beta hydrolase"/>
    <property type="match status" value="1"/>
</dbReference>
<proteinExistence type="predicted"/>
<dbReference type="InterPro" id="IPR029058">
    <property type="entry name" value="AB_hydrolase_fold"/>
</dbReference>
<keyword evidence="1" id="KW-1133">Transmembrane helix</keyword>
<feature type="domain" description="AB hydrolase-1" evidence="2">
    <location>
        <begin position="128"/>
        <end position="343"/>
    </location>
</feature>
<dbReference type="AlphaFoldDB" id="A0AAN7TDC6"/>
<dbReference type="EMBL" id="JAVRRL010000051">
    <property type="protein sequence ID" value="KAK5110260.1"/>
    <property type="molecule type" value="Genomic_DNA"/>
</dbReference>
<dbReference type="PANTHER" id="PTHR12277:SF81">
    <property type="entry name" value="PROTEIN ABHD13"/>
    <property type="match status" value="1"/>
</dbReference>
<keyword evidence="1" id="KW-0812">Transmembrane</keyword>
<dbReference type="PANTHER" id="PTHR12277">
    <property type="entry name" value="ALPHA/BETA HYDROLASE DOMAIN-CONTAINING PROTEIN"/>
    <property type="match status" value="1"/>
</dbReference>
<dbReference type="InterPro" id="IPR000073">
    <property type="entry name" value="AB_hydrolase_1"/>
</dbReference>
<sequence length="459" mass="50695">MSSPSNIPWRLGTIAGAAVGIYAILLGALLTPQIQRFALYANKINTLWLGDDLNDPEAYGFAPNQVTPFNLRTADGEVLYAWHVLPLDVYTRNEKALRAEERPHRPVEDFTKTSAFRLLTEDDTARVVVTFHGNAGHIAQGWRTDTYRNLALQANTHILTIDYRGFGHSTGSPSEAGLVTDGTALIDYIIRELGIPPSRMLILGQSLGTAVCSAVALHFADPQNSLIAAEVRNLRPAQYKTPTAFAGVVLVAPFSSLPSLMLTYRIGGLLPILLPLRPFPWLATRLTSTMADKWLSAERLEAYYHSLSNNTSLLSAVERNVKGVNRSMGSLQLVHSRRDMDIPYHQTETICRRIFGEGAEPGVYEEKDDGGKGVKCIDGTHGATMLDVKAEGRPRVRFEIVEYGGEFLLYFSWNGSKFTVVKAWSKPILMLICSAGHNRIITYSQVAAAINRAFEDLFD</sequence>
<reference evidence="3" key="1">
    <citation type="submission" date="2023-08" db="EMBL/GenBank/DDBJ databases">
        <title>Black Yeasts Isolated from many extreme environments.</title>
        <authorList>
            <person name="Coleine C."/>
            <person name="Stajich J.E."/>
            <person name="Selbmann L."/>
        </authorList>
    </citation>
    <scope>NUCLEOTIDE SEQUENCE</scope>
    <source>
        <strain evidence="3">CCFEE 5401</strain>
    </source>
</reference>
<evidence type="ECO:0000256" key="1">
    <source>
        <dbReference type="SAM" id="Phobius"/>
    </source>
</evidence>
<dbReference type="Proteomes" id="UP001310890">
    <property type="component" value="Unassembled WGS sequence"/>
</dbReference>
<dbReference type="Pfam" id="PF12697">
    <property type="entry name" value="Abhydrolase_6"/>
    <property type="match status" value="1"/>
</dbReference>
<evidence type="ECO:0000313" key="3">
    <source>
        <dbReference type="EMBL" id="KAK5110260.1"/>
    </source>
</evidence>
<comment type="caution">
    <text evidence="3">The sequence shown here is derived from an EMBL/GenBank/DDBJ whole genome shotgun (WGS) entry which is preliminary data.</text>
</comment>
<keyword evidence="1" id="KW-0472">Membrane</keyword>
<evidence type="ECO:0000313" key="4">
    <source>
        <dbReference type="Proteomes" id="UP001310890"/>
    </source>
</evidence>
<organism evidence="3 4">
    <name type="scientific">Meristemomyces frigidus</name>
    <dbReference type="NCBI Taxonomy" id="1508187"/>
    <lineage>
        <taxon>Eukaryota</taxon>
        <taxon>Fungi</taxon>
        <taxon>Dikarya</taxon>
        <taxon>Ascomycota</taxon>
        <taxon>Pezizomycotina</taxon>
        <taxon>Dothideomycetes</taxon>
        <taxon>Dothideomycetidae</taxon>
        <taxon>Mycosphaerellales</taxon>
        <taxon>Teratosphaeriaceae</taxon>
        <taxon>Meristemomyces</taxon>
    </lineage>
</organism>
<accession>A0AAN7TDC6</accession>
<dbReference type="SUPFAM" id="SSF53474">
    <property type="entry name" value="alpha/beta-Hydrolases"/>
    <property type="match status" value="1"/>
</dbReference>
<name>A0AAN7TDC6_9PEZI</name>